<proteinExistence type="predicted"/>
<name>A0A848LIX7_9BACT</name>
<evidence type="ECO:0000313" key="3">
    <source>
        <dbReference type="Proteomes" id="UP000518300"/>
    </source>
</evidence>
<dbReference type="Gene3D" id="3.40.50.300">
    <property type="entry name" value="P-loop containing nucleotide triphosphate hydrolases"/>
    <property type="match status" value="1"/>
</dbReference>
<feature type="compositionally biased region" description="Low complexity" evidence="1">
    <location>
        <begin position="247"/>
        <end position="258"/>
    </location>
</feature>
<evidence type="ECO:0000313" key="2">
    <source>
        <dbReference type="EMBL" id="NMO17673.1"/>
    </source>
</evidence>
<reference evidence="2 3" key="1">
    <citation type="submission" date="2020-04" db="EMBL/GenBank/DDBJ databases">
        <title>Draft genome of Pyxidicoccus fallax type strain.</title>
        <authorList>
            <person name="Whitworth D.E."/>
        </authorList>
    </citation>
    <scope>NUCLEOTIDE SEQUENCE [LARGE SCALE GENOMIC DNA]</scope>
    <source>
        <strain evidence="2 3">DSM 14698</strain>
    </source>
</reference>
<dbReference type="Proteomes" id="UP000518300">
    <property type="component" value="Unassembled WGS sequence"/>
</dbReference>
<sequence>MSEPTGGVVLMSAVRAIGSWPFFKEGDLMSDADSLVLDSLEQQQTEVVFGLVGAVGTDLARLETFLDEGLQRFNYTPSVIRVTSLLDTFDVSQLGVPLASAPENERILTRIKAGNGLRRLSKRNDIFALYAAQQILVRRPEPVSSEEPDLRPHWRTAHVVHSLKHPEEVRTLRRLYGPGFFLIGVYSPESLRLRNLVDRYLMTEEQARQLIRQDENEKEGHGQHARDTFELSDVFIPMTGNEETPRTSSSVFSTSSSVLPGRHRPRRSTPCSWPSPRRCARGVWPGRWARSSPAPRVT</sequence>
<organism evidence="2 3">
    <name type="scientific">Pyxidicoccus fallax</name>
    <dbReference type="NCBI Taxonomy" id="394095"/>
    <lineage>
        <taxon>Bacteria</taxon>
        <taxon>Pseudomonadati</taxon>
        <taxon>Myxococcota</taxon>
        <taxon>Myxococcia</taxon>
        <taxon>Myxococcales</taxon>
        <taxon>Cystobacterineae</taxon>
        <taxon>Myxococcaceae</taxon>
        <taxon>Pyxidicoccus</taxon>
    </lineage>
</organism>
<accession>A0A848LIX7</accession>
<dbReference type="RefSeq" id="WP_169346953.1">
    <property type="nucleotide sequence ID" value="NZ_JABBJJ010000106.1"/>
</dbReference>
<protein>
    <submittedName>
        <fullName evidence="2">Uncharacterized protein</fullName>
    </submittedName>
</protein>
<comment type="caution">
    <text evidence="2">The sequence shown here is derived from an EMBL/GenBank/DDBJ whole genome shotgun (WGS) entry which is preliminary data.</text>
</comment>
<feature type="region of interest" description="Disordered" evidence="1">
    <location>
        <begin position="239"/>
        <end position="298"/>
    </location>
</feature>
<dbReference type="EMBL" id="JABBJJ010000106">
    <property type="protein sequence ID" value="NMO17673.1"/>
    <property type="molecule type" value="Genomic_DNA"/>
</dbReference>
<gene>
    <name evidence="2" type="ORF">HG543_22860</name>
</gene>
<dbReference type="AlphaFoldDB" id="A0A848LIX7"/>
<evidence type="ECO:0000256" key="1">
    <source>
        <dbReference type="SAM" id="MobiDB-lite"/>
    </source>
</evidence>
<dbReference type="InterPro" id="IPR027417">
    <property type="entry name" value="P-loop_NTPase"/>
</dbReference>
<keyword evidence="3" id="KW-1185">Reference proteome</keyword>